<dbReference type="RefSeq" id="XP_003151291.1">
    <property type="nucleotide sequence ID" value="XM_003151243.1"/>
</dbReference>
<dbReference type="InParanoid" id="A0A1S0TG85"/>
<name>A0A1S0TG85_LOALO</name>
<dbReference type="EMBL" id="JH714684">
    <property type="protein sequence ID" value="EFO12778.1"/>
    <property type="molecule type" value="Genomic_DNA"/>
</dbReference>
<proteinExistence type="predicted"/>
<dbReference type="AlphaFoldDB" id="A0A1S0TG85"/>
<dbReference type="CTD" id="9953249"/>
<evidence type="ECO:0000313" key="1">
    <source>
        <dbReference type="EMBL" id="EFO12778.1"/>
    </source>
</evidence>
<dbReference type="KEGG" id="loa:LOAG_15757"/>
<accession>A0A1S0TG85</accession>
<dbReference type="GeneID" id="9953249"/>
<protein>
    <submittedName>
        <fullName evidence="1">Uncharacterized protein</fullName>
    </submittedName>
</protein>
<reference evidence="1" key="1">
    <citation type="submission" date="2012-04" db="EMBL/GenBank/DDBJ databases">
        <title>The Genome Sequence of Loa loa.</title>
        <authorList>
            <consortium name="The Broad Institute Genome Sequencing Platform"/>
            <consortium name="Broad Institute Genome Sequencing Center for Infectious Disease"/>
            <person name="Nutman T.B."/>
            <person name="Fink D.L."/>
            <person name="Russ C."/>
            <person name="Young S."/>
            <person name="Zeng Q."/>
            <person name="Gargeya S."/>
            <person name="Alvarado L."/>
            <person name="Berlin A."/>
            <person name="Chapman S.B."/>
            <person name="Chen Z."/>
            <person name="Freedman E."/>
            <person name="Gellesch M."/>
            <person name="Goldberg J."/>
            <person name="Griggs A."/>
            <person name="Gujja S."/>
            <person name="Heilman E.R."/>
            <person name="Heiman D."/>
            <person name="Howarth C."/>
            <person name="Mehta T."/>
            <person name="Neiman D."/>
            <person name="Pearson M."/>
            <person name="Roberts A."/>
            <person name="Saif S."/>
            <person name="Shea T."/>
            <person name="Shenoy N."/>
            <person name="Sisk P."/>
            <person name="Stolte C."/>
            <person name="Sykes S."/>
            <person name="White J."/>
            <person name="Yandava C."/>
            <person name="Haas B."/>
            <person name="Henn M.R."/>
            <person name="Nusbaum C."/>
            <person name="Birren B."/>
        </authorList>
    </citation>
    <scope>NUCLEOTIDE SEQUENCE [LARGE SCALE GENOMIC DNA]</scope>
</reference>
<gene>
    <name evidence="1" type="ORF">LOAG_15757</name>
</gene>
<sequence length="105" mass="12069">MCYTPPMRNIIQNLRGPDNSVVEIDDNMRWPLEERWREKSNRYVLLKLPSCATAFASPAPPLHVVCKRKKNRSLQKLVKILQNLIVSHAFYKAVTASYVLGEEAT</sequence>
<organism evidence="1">
    <name type="scientific">Loa loa</name>
    <name type="common">Eye worm</name>
    <name type="synonym">Filaria loa</name>
    <dbReference type="NCBI Taxonomy" id="7209"/>
    <lineage>
        <taxon>Eukaryota</taxon>
        <taxon>Metazoa</taxon>
        <taxon>Ecdysozoa</taxon>
        <taxon>Nematoda</taxon>
        <taxon>Chromadorea</taxon>
        <taxon>Rhabditida</taxon>
        <taxon>Spirurina</taxon>
        <taxon>Spiruromorpha</taxon>
        <taxon>Filarioidea</taxon>
        <taxon>Onchocercidae</taxon>
        <taxon>Loa</taxon>
    </lineage>
</organism>